<dbReference type="GO" id="GO:0005886">
    <property type="term" value="C:plasma membrane"/>
    <property type="evidence" value="ECO:0007669"/>
    <property type="project" value="TreeGrafter"/>
</dbReference>
<dbReference type="EMBL" id="JAGMUV010000013">
    <property type="protein sequence ID" value="KAH7136353.1"/>
    <property type="molecule type" value="Genomic_DNA"/>
</dbReference>
<evidence type="ECO:0000256" key="2">
    <source>
        <dbReference type="ARBA" id="ARBA00022692"/>
    </source>
</evidence>
<feature type="transmembrane region" description="Helical" evidence="6">
    <location>
        <begin position="20"/>
        <end position="44"/>
    </location>
</feature>
<feature type="transmembrane region" description="Helical" evidence="6">
    <location>
        <begin position="116"/>
        <end position="142"/>
    </location>
</feature>
<evidence type="ECO:0000256" key="6">
    <source>
        <dbReference type="SAM" id="Phobius"/>
    </source>
</evidence>
<comment type="subcellular location">
    <subcellularLocation>
        <location evidence="1">Membrane</location>
        <topology evidence="1">Multi-pass membrane protein</topology>
    </subcellularLocation>
</comment>
<reference evidence="8" key="1">
    <citation type="journal article" date="2021" name="Nat. Commun.">
        <title>Genetic determinants of endophytism in the Arabidopsis root mycobiome.</title>
        <authorList>
            <person name="Mesny F."/>
            <person name="Miyauchi S."/>
            <person name="Thiergart T."/>
            <person name="Pickel B."/>
            <person name="Atanasova L."/>
            <person name="Karlsson M."/>
            <person name="Huettel B."/>
            <person name="Barry K.W."/>
            <person name="Haridas S."/>
            <person name="Chen C."/>
            <person name="Bauer D."/>
            <person name="Andreopoulos W."/>
            <person name="Pangilinan J."/>
            <person name="LaButti K."/>
            <person name="Riley R."/>
            <person name="Lipzen A."/>
            <person name="Clum A."/>
            <person name="Drula E."/>
            <person name="Henrissat B."/>
            <person name="Kohler A."/>
            <person name="Grigoriev I.V."/>
            <person name="Martin F.M."/>
            <person name="Hacquard S."/>
        </authorList>
    </citation>
    <scope>NUCLEOTIDE SEQUENCE</scope>
    <source>
        <strain evidence="8">MPI-CAGE-AT-0147</strain>
    </source>
</reference>
<evidence type="ECO:0000256" key="1">
    <source>
        <dbReference type="ARBA" id="ARBA00004141"/>
    </source>
</evidence>
<dbReference type="GO" id="GO:0022857">
    <property type="term" value="F:transmembrane transporter activity"/>
    <property type="evidence" value="ECO:0007669"/>
    <property type="project" value="InterPro"/>
</dbReference>
<evidence type="ECO:0000256" key="3">
    <source>
        <dbReference type="ARBA" id="ARBA00022989"/>
    </source>
</evidence>
<feature type="transmembrane region" description="Helical" evidence="6">
    <location>
        <begin position="91"/>
        <end position="110"/>
    </location>
</feature>
<dbReference type="OrthoDB" id="2585655at2759"/>
<keyword evidence="4 6" id="KW-0472">Membrane</keyword>
<sequence length="495" mass="53904">MTSLAASAPLGPENPVTWTLWWRITMLGSMCFFVAMGQVLGASIPPMIGSIMMDLHVGSGKAAQLASWGTLSIGLGNIWAVPTVAYIGSRYTILIGLTIFTACFFWQAAAQSYNSLLAARLVCGLSGGVVEAIGPVIVVVLFPREYTARAMSAYTFSLGAGAVFGPIFSGYMIDGLGNWRYPNYLFGSISAVNLVVTFLMFPEPIMNIRVPGDPDLPVLDDSSPVFKEAQSSETDQGLEAGRTEQIEMRSPLELTTSGYKPATVWSRRSFFFTIQHAHPVENYLVLLLTPFRVLAIPAVIFTVLLFGMAIATTISITTLVSTTFSHPPLSWSPGQVGLYNISLLIGMLAGVPVGGALSDWLSSRHFRRHGIFKPESILPLLIPFARGWHWAIDGMLWAITSTNFTGSGTIAISYAINSYPEKAIDIGVVINVVKNVIGFGISYLTVDWWMTDKYQMFLVLAVILLAIFLSALPLSIWGPRITQRTKSWVSGYNVE</sequence>
<dbReference type="Pfam" id="PF07690">
    <property type="entry name" value="MFS_1"/>
    <property type="match status" value="1"/>
</dbReference>
<evidence type="ECO:0000259" key="7">
    <source>
        <dbReference type="PROSITE" id="PS50850"/>
    </source>
</evidence>
<feature type="transmembrane region" description="Helical" evidence="6">
    <location>
        <begin position="154"/>
        <end position="172"/>
    </location>
</feature>
<dbReference type="PANTHER" id="PTHR23502">
    <property type="entry name" value="MAJOR FACILITATOR SUPERFAMILY"/>
    <property type="match status" value="1"/>
</dbReference>
<dbReference type="PANTHER" id="PTHR23502:SF160">
    <property type="entry name" value="MAJOR FACILITATOR SUPERFAMILY (MFS) PROFILE DOMAIN-CONTAINING PROTEIN-RELATED"/>
    <property type="match status" value="1"/>
</dbReference>
<comment type="caution">
    <text evidence="8">The sequence shown here is derived from an EMBL/GenBank/DDBJ whole genome shotgun (WGS) entry which is preliminary data.</text>
</comment>
<evidence type="ECO:0000313" key="8">
    <source>
        <dbReference type="EMBL" id="KAH7136353.1"/>
    </source>
</evidence>
<dbReference type="InterPro" id="IPR020846">
    <property type="entry name" value="MFS_dom"/>
</dbReference>
<feature type="transmembrane region" description="Helical" evidence="6">
    <location>
        <begin position="423"/>
        <end position="444"/>
    </location>
</feature>
<keyword evidence="2 6" id="KW-0812">Transmembrane</keyword>
<feature type="transmembrane region" description="Helical" evidence="6">
    <location>
        <begin position="336"/>
        <end position="358"/>
    </location>
</feature>
<feature type="transmembrane region" description="Helical" evidence="6">
    <location>
        <begin position="184"/>
        <end position="201"/>
    </location>
</feature>
<dbReference type="AlphaFoldDB" id="A0A9P9IUV6"/>
<dbReference type="Proteomes" id="UP000738349">
    <property type="component" value="Unassembled WGS sequence"/>
</dbReference>
<feature type="transmembrane region" description="Helical" evidence="6">
    <location>
        <begin position="293"/>
        <end position="316"/>
    </location>
</feature>
<protein>
    <submittedName>
        <fullName evidence="8">Major facilitator superfamily domain-containing protein</fullName>
    </submittedName>
</protein>
<organism evidence="8 9">
    <name type="scientific">Dactylonectria macrodidyma</name>
    <dbReference type="NCBI Taxonomy" id="307937"/>
    <lineage>
        <taxon>Eukaryota</taxon>
        <taxon>Fungi</taxon>
        <taxon>Dikarya</taxon>
        <taxon>Ascomycota</taxon>
        <taxon>Pezizomycotina</taxon>
        <taxon>Sordariomycetes</taxon>
        <taxon>Hypocreomycetidae</taxon>
        <taxon>Hypocreales</taxon>
        <taxon>Nectriaceae</taxon>
        <taxon>Dactylonectria</taxon>
    </lineage>
</organism>
<name>A0A9P9IUV6_9HYPO</name>
<dbReference type="Gene3D" id="1.20.1250.20">
    <property type="entry name" value="MFS general substrate transporter like domains"/>
    <property type="match status" value="1"/>
</dbReference>
<dbReference type="InterPro" id="IPR036259">
    <property type="entry name" value="MFS_trans_sf"/>
</dbReference>
<proteinExistence type="predicted"/>
<feature type="transmembrane region" description="Helical" evidence="6">
    <location>
        <begin position="456"/>
        <end position="477"/>
    </location>
</feature>
<evidence type="ECO:0000256" key="5">
    <source>
        <dbReference type="ARBA" id="ARBA00023180"/>
    </source>
</evidence>
<feature type="domain" description="Major facilitator superfamily (MFS) profile" evidence="7">
    <location>
        <begin position="23"/>
        <end position="479"/>
    </location>
</feature>
<evidence type="ECO:0000256" key="4">
    <source>
        <dbReference type="ARBA" id="ARBA00023136"/>
    </source>
</evidence>
<keyword evidence="3 6" id="KW-1133">Transmembrane helix</keyword>
<keyword evidence="5" id="KW-0325">Glycoprotein</keyword>
<dbReference type="SUPFAM" id="SSF103473">
    <property type="entry name" value="MFS general substrate transporter"/>
    <property type="match status" value="1"/>
</dbReference>
<dbReference type="PROSITE" id="PS50850">
    <property type="entry name" value="MFS"/>
    <property type="match status" value="1"/>
</dbReference>
<accession>A0A9P9IUV6</accession>
<keyword evidence="9" id="KW-1185">Reference proteome</keyword>
<dbReference type="InterPro" id="IPR011701">
    <property type="entry name" value="MFS"/>
</dbReference>
<evidence type="ECO:0000313" key="9">
    <source>
        <dbReference type="Proteomes" id="UP000738349"/>
    </source>
</evidence>
<gene>
    <name evidence="8" type="ORF">EDB81DRAFT_902216</name>
</gene>